<organism evidence="2">
    <name type="scientific">Streptococcus salivarius</name>
    <dbReference type="NCBI Taxonomy" id="1304"/>
    <lineage>
        <taxon>Bacteria</taxon>
        <taxon>Bacillati</taxon>
        <taxon>Bacillota</taxon>
        <taxon>Bacilli</taxon>
        <taxon>Lactobacillales</taxon>
        <taxon>Streptococcaceae</taxon>
        <taxon>Streptococcus</taxon>
    </lineage>
</organism>
<feature type="domain" description="Transposase IS204/IS1001/IS1096/IS1165 DDE" evidence="1">
    <location>
        <begin position="4"/>
        <end position="247"/>
    </location>
</feature>
<reference evidence="2" key="1">
    <citation type="journal article" date="2012" name="Appl. Environ. Microbiol.">
        <title>Salivaricin D, a Novel Intrinsically Trypsin-Resistant Lantibiotic from Streptococcus salivarius 5M6c Isolated from a Healthy Infant.</title>
        <authorList>
            <person name="Birri D.J."/>
            <person name="Brede D.A."/>
            <person name="Nes I.F."/>
        </authorList>
    </citation>
    <scope>NUCLEOTIDE SEQUENCE</scope>
    <source>
        <strain evidence="2">5M6c</strain>
    </source>
</reference>
<sequence length="265" mass="32077">MFWDEFGFKKGELAFVAQNYETNKLITILDNRRQTTIRNYFLKYPLKARQQVQFITMDRSGAYIPLAKKLFPNAEIIIDRFHIIQHLGRAFLKTRIATMNQLDKKSLPYRALKNHWRLFQKDSRKLSLNSFYSKTFRQTLAPHEVVEKTLGFSKELTDYYTLYQLLLFHFQEKRVDEFFELIEENRSKVNHYFQTVFRTFLRHKQYIQNALETDYSNAKLEATNKLIKDIKRLDFGFRNFINFKKRVFITLNIQKEKTYQVLSRC</sequence>
<dbReference type="InterPro" id="IPR002560">
    <property type="entry name" value="Transposase_DDE"/>
</dbReference>
<evidence type="ECO:0000259" key="1">
    <source>
        <dbReference type="Pfam" id="PF01610"/>
    </source>
</evidence>
<dbReference type="Pfam" id="PF01610">
    <property type="entry name" value="DDE_Tnp_ISL3"/>
    <property type="match status" value="1"/>
</dbReference>
<protein>
    <submittedName>
        <fullName evidence="2">Transposase</fullName>
    </submittedName>
</protein>
<dbReference type="InterPro" id="IPR047951">
    <property type="entry name" value="Transpos_ISL3"/>
</dbReference>
<dbReference type="AlphaFoldDB" id="H2D718"/>
<dbReference type="PANTHER" id="PTHR33498">
    <property type="entry name" value="TRANSPOSASE FOR INSERTION SEQUENCE ELEMENT IS1557"/>
    <property type="match status" value="1"/>
</dbReference>
<accession>H2D718</accession>
<dbReference type="NCBIfam" id="NF033550">
    <property type="entry name" value="transpos_ISL3"/>
    <property type="match status" value="1"/>
</dbReference>
<proteinExistence type="predicted"/>
<evidence type="ECO:0000313" key="2">
    <source>
        <dbReference type="EMBL" id="AEX55123.1"/>
    </source>
</evidence>
<dbReference type="EMBL" id="JN564797">
    <property type="protein sequence ID" value="AEX55123.1"/>
    <property type="molecule type" value="Genomic_DNA"/>
</dbReference>
<dbReference type="PANTHER" id="PTHR33498:SF1">
    <property type="entry name" value="TRANSPOSASE FOR INSERTION SEQUENCE ELEMENT IS1557"/>
    <property type="match status" value="1"/>
</dbReference>
<name>H2D718_STRSL</name>